<gene>
    <name evidence="3" type="ORF">CLV72_106287</name>
</gene>
<evidence type="ECO:0000259" key="2">
    <source>
        <dbReference type="PROSITE" id="PS51664"/>
    </source>
</evidence>
<dbReference type="GO" id="GO:0016740">
    <property type="term" value="F:transferase activity"/>
    <property type="evidence" value="ECO:0007669"/>
    <property type="project" value="UniProtKB-KW"/>
</dbReference>
<proteinExistence type="predicted"/>
<organism evidence="3 4">
    <name type="scientific">Allonocardiopsis opalescens</name>
    <dbReference type="NCBI Taxonomy" id="1144618"/>
    <lineage>
        <taxon>Bacteria</taxon>
        <taxon>Bacillati</taxon>
        <taxon>Actinomycetota</taxon>
        <taxon>Actinomycetes</taxon>
        <taxon>Streptosporangiales</taxon>
        <taxon>Allonocardiopsis</taxon>
    </lineage>
</organism>
<reference evidence="3 4" key="1">
    <citation type="submission" date="2018-03" db="EMBL/GenBank/DDBJ databases">
        <title>Genomic Encyclopedia of Archaeal and Bacterial Type Strains, Phase II (KMG-II): from individual species to whole genera.</title>
        <authorList>
            <person name="Goeker M."/>
        </authorList>
    </citation>
    <scope>NUCLEOTIDE SEQUENCE [LARGE SCALE GENOMIC DNA]</scope>
    <source>
        <strain evidence="3 4">DSM 45601</strain>
    </source>
</reference>
<keyword evidence="3" id="KW-0808">Transferase</keyword>
<evidence type="ECO:0000313" key="4">
    <source>
        <dbReference type="Proteomes" id="UP000237846"/>
    </source>
</evidence>
<dbReference type="Proteomes" id="UP000237846">
    <property type="component" value="Unassembled WGS sequence"/>
</dbReference>
<feature type="domain" description="YcaO" evidence="2">
    <location>
        <begin position="63"/>
        <end position="420"/>
    </location>
</feature>
<evidence type="ECO:0000256" key="1">
    <source>
        <dbReference type="SAM" id="MobiDB-lite"/>
    </source>
</evidence>
<feature type="compositionally biased region" description="Low complexity" evidence="1">
    <location>
        <begin position="399"/>
        <end position="412"/>
    </location>
</feature>
<protein>
    <submittedName>
        <fullName evidence="3">Ribosomal protein S12 methylthiotransferase accessory factor</fullName>
    </submittedName>
</protein>
<comment type="caution">
    <text evidence="3">The sequence shown here is derived from an EMBL/GenBank/DDBJ whole genome shotgun (WGS) entry which is preliminary data.</text>
</comment>
<dbReference type="PROSITE" id="PS51664">
    <property type="entry name" value="YCAO"/>
    <property type="match status" value="1"/>
</dbReference>
<feature type="region of interest" description="Disordered" evidence="1">
    <location>
        <begin position="339"/>
        <end position="358"/>
    </location>
</feature>
<dbReference type="Gene3D" id="3.30.1330.230">
    <property type="match status" value="1"/>
</dbReference>
<name>A0A2T0Q0D8_9ACTN</name>
<dbReference type="EMBL" id="PVZC01000006">
    <property type="protein sequence ID" value="PRX97250.1"/>
    <property type="molecule type" value="Genomic_DNA"/>
</dbReference>
<evidence type="ECO:0000313" key="3">
    <source>
        <dbReference type="EMBL" id="PRX97250.1"/>
    </source>
</evidence>
<dbReference type="GO" id="GO:0005840">
    <property type="term" value="C:ribosome"/>
    <property type="evidence" value="ECO:0007669"/>
    <property type="project" value="UniProtKB-KW"/>
</dbReference>
<dbReference type="RefSeq" id="WP_146159509.1">
    <property type="nucleotide sequence ID" value="NZ_PVZC01000006.1"/>
</dbReference>
<keyword evidence="3" id="KW-0689">Ribosomal protein</keyword>
<dbReference type="Pfam" id="PF02624">
    <property type="entry name" value="YcaO"/>
    <property type="match status" value="1"/>
</dbReference>
<keyword evidence="3" id="KW-0687">Ribonucleoprotein</keyword>
<keyword evidence="4" id="KW-1185">Reference proteome</keyword>
<feature type="region of interest" description="Disordered" evidence="1">
    <location>
        <begin position="399"/>
        <end position="420"/>
    </location>
</feature>
<sequence>MTGALRTREAAPPGRIGLAAGRWPVHVFRPFARLDRLVVGRATAHAPGLAPNGAAGGRRVLVGAAAGENVVSVTLRARAGLLERVHAAVAGRRAAAGGPPGSVLGRFDRLRAAGRPALDPLDWPELAGHPEARSAETLWLPGESLTGLGPVLVPAWAVHLRTSPAPGEPPWPLPGISGLGAHTGQNAAARHAVLELLEHDLLARAWYGGAPRVLLTGPDPLPEPLRAGLAAAGLATTFLLLPGARRTACLLCCLHDPDGRWQTFGARALGDPGAAPTAAEAARSAVYEALLVRWSLDSPAARAVADRLRAGRGSRLHGPLEHALHAFRARHALDHLARGAGSAPWPGPGGASAAGSARGLARALADRTGRDVVRVDTTAPGVGPTGTVVVRAVAPGARLPPAAEPLPAADPAAAPPHPFG</sequence>
<dbReference type="AlphaFoldDB" id="A0A2T0Q0D8"/>
<accession>A0A2T0Q0D8</accession>
<dbReference type="OrthoDB" id="2379922at2"/>
<dbReference type="InterPro" id="IPR003776">
    <property type="entry name" value="YcaO-like_dom"/>
</dbReference>